<keyword evidence="1" id="KW-0472">Membrane</keyword>
<feature type="transmembrane region" description="Helical" evidence="1">
    <location>
        <begin position="33"/>
        <end position="52"/>
    </location>
</feature>
<gene>
    <name evidence="2" type="ORF">ACCQ42_08700</name>
</gene>
<organism evidence="2 3">
    <name type="scientific">Anaerococcus kampingae</name>
    <dbReference type="NCBI Taxonomy" id="3115614"/>
    <lineage>
        <taxon>Bacteria</taxon>
        <taxon>Bacillati</taxon>
        <taxon>Bacillota</taxon>
        <taxon>Tissierellia</taxon>
        <taxon>Tissierellales</taxon>
        <taxon>Peptoniphilaceae</taxon>
        <taxon>Anaerococcus</taxon>
    </lineage>
</organism>
<keyword evidence="1" id="KW-0812">Transmembrane</keyword>
<sequence length="107" mass="11938">MIIIFLKNIFMPIFAVTAVISLINFIIDGKRVYAYVSIVTALLAAIALFISIISPASDLFVQLYLLLFLLSISLVIMALKKQIDAFTLIGIILMVVMLYLLLKFPLV</sequence>
<accession>A0ABW9MHW8</accession>
<comment type="caution">
    <text evidence="2">The sequence shown here is derived from an EMBL/GenBank/DDBJ whole genome shotgun (WGS) entry which is preliminary data.</text>
</comment>
<proteinExistence type="predicted"/>
<protein>
    <submittedName>
        <fullName evidence="2">Uncharacterized protein</fullName>
    </submittedName>
</protein>
<keyword evidence="1" id="KW-1133">Transmembrane helix</keyword>
<feature type="transmembrane region" description="Helical" evidence="1">
    <location>
        <begin position="85"/>
        <end position="102"/>
    </location>
</feature>
<reference evidence="2 3" key="1">
    <citation type="journal article" date="2025" name="Anaerobe">
        <title>Description of Anaerococcus kampingiae sp. nov., Anaerococcus groningensis sp. nov., Anaerococcus martiniensis sp. nov., and Anaerococcus cruorum sp. nov., isolated from human clinical specimens.</title>
        <authorList>
            <person name="Boiten K.E."/>
            <person name="Meijer J."/>
            <person name="van Wezel E.M."/>
            <person name="Veloo A.C.M."/>
        </authorList>
    </citation>
    <scope>NUCLEOTIDE SEQUENCE [LARGE SCALE GENOMIC DNA]</scope>
    <source>
        <strain evidence="2 3">ENR0874</strain>
    </source>
</reference>
<feature type="transmembrane region" description="Helical" evidence="1">
    <location>
        <begin position="59"/>
        <end position="79"/>
    </location>
</feature>
<keyword evidence="3" id="KW-1185">Reference proteome</keyword>
<evidence type="ECO:0000313" key="2">
    <source>
        <dbReference type="EMBL" id="MFO3667847.1"/>
    </source>
</evidence>
<evidence type="ECO:0000256" key="1">
    <source>
        <dbReference type="SAM" id="Phobius"/>
    </source>
</evidence>
<dbReference type="RefSeq" id="WP_234025845.1">
    <property type="nucleotide sequence ID" value="NZ_JBGMEF010000038.1"/>
</dbReference>
<evidence type="ECO:0000313" key="3">
    <source>
        <dbReference type="Proteomes" id="UP001637994"/>
    </source>
</evidence>
<dbReference type="EMBL" id="JBGMEF010000038">
    <property type="protein sequence ID" value="MFO3667847.1"/>
    <property type="molecule type" value="Genomic_DNA"/>
</dbReference>
<name>A0ABW9MHW8_9FIRM</name>
<feature type="transmembrane region" description="Helical" evidence="1">
    <location>
        <begin position="9"/>
        <end position="27"/>
    </location>
</feature>
<dbReference type="Proteomes" id="UP001637994">
    <property type="component" value="Unassembled WGS sequence"/>
</dbReference>